<dbReference type="Proteomes" id="UP001176940">
    <property type="component" value="Unassembled WGS sequence"/>
</dbReference>
<evidence type="ECO:0000256" key="2">
    <source>
        <dbReference type="ARBA" id="ARBA00012502"/>
    </source>
</evidence>
<evidence type="ECO:0000256" key="4">
    <source>
        <dbReference type="ARBA" id="ARBA00030273"/>
    </source>
</evidence>
<evidence type="ECO:0000256" key="3">
    <source>
        <dbReference type="ARBA" id="ARBA00023002"/>
    </source>
</evidence>
<evidence type="ECO:0000256" key="7">
    <source>
        <dbReference type="ARBA" id="ARBA00048782"/>
    </source>
</evidence>
<evidence type="ECO:0000256" key="5">
    <source>
        <dbReference type="ARBA" id="ARBA00030643"/>
    </source>
</evidence>
<dbReference type="InterPro" id="IPR036509">
    <property type="entry name" value="Met_Sox_Rdtase_MsrA_sf"/>
</dbReference>
<evidence type="ECO:0000256" key="6">
    <source>
        <dbReference type="ARBA" id="ARBA00047806"/>
    </source>
</evidence>
<dbReference type="InterPro" id="IPR050162">
    <property type="entry name" value="MsrA_MetSO_reductase"/>
</dbReference>
<evidence type="ECO:0000313" key="10">
    <source>
        <dbReference type="EMBL" id="CAJ0962668.1"/>
    </source>
</evidence>
<dbReference type="PANTHER" id="PTHR42799:SF2">
    <property type="entry name" value="MITOCHONDRIAL PEPTIDE METHIONINE SULFOXIDE REDUCTASE"/>
    <property type="match status" value="1"/>
</dbReference>
<comment type="catalytic activity">
    <reaction evidence="6">
        <text>L-methionyl-[protein] + [thioredoxin]-disulfide + H2O = L-methionyl-(S)-S-oxide-[protein] + [thioredoxin]-dithiol</text>
        <dbReference type="Rhea" id="RHEA:14217"/>
        <dbReference type="Rhea" id="RHEA-COMP:10698"/>
        <dbReference type="Rhea" id="RHEA-COMP:10700"/>
        <dbReference type="Rhea" id="RHEA-COMP:12313"/>
        <dbReference type="Rhea" id="RHEA-COMP:12315"/>
        <dbReference type="ChEBI" id="CHEBI:15377"/>
        <dbReference type="ChEBI" id="CHEBI:16044"/>
        <dbReference type="ChEBI" id="CHEBI:29950"/>
        <dbReference type="ChEBI" id="CHEBI:44120"/>
        <dbReference type="ChEBI" id="CHEBI:50058"/>
        <dbReference type="EC" id="1.8.4.11"/>
    </reaction>
</comment>
<dbReference type="EC" id="1.8.4.11" evidence="2"/>
<dbReference type="Pfam" id="PF01625">
    <property type="entry name" value="PMSR"/>
    <property type="match status" value="1"/>
</dbReference>
<keyword evidence="11" id="KW-1185">Reference proteome</keyword>
<evidence type="ECO:0000259" key="9">
    <source>
        <dbReference type="Pfam" id="PF01625"/>
    </source>
</evidence>
<evidence type="ECO:0000313" key="11">
    <source>
        <dbReference type="Proteomes" id="UP001176940"/>
    </source>
</evidence>
<feature type="compositionally biased region" description="Polar residues" evidence="8">
    <location>
        <begin position="1"/>
        <end position="10"/>
    </location>
</feature>
<organism evidence="10 11">
    <name type="scientific">Ranitomeya imitator</name>
    <name type="common">mimic poison frog</name>
    <dbReference type="NCBI Taxonomy" id="111125"/>
    <lineage>
        <taxon>Eukaryota</taxon>
        <taxon>Metazoa</taxon>
        <taxon>Chordata</taxon>
        <taxon>Craniata</taxon>
        <taxon>Vertebrata</taxon>
        <taxon>Euteleostomi</taxon>
        <taxon>Amphibia</taxon>
        <taxon>Batrachia</taxon>
        <taxon>Anura</taxon>
        <taxon>Neobatrachia</taxon>
        <taxon>Hyloidea</taxon>
        <taxon>Dendrobatidae</taxon>
        <taxon>Dendrobatinae</taxon>
        <taxon>Ranitomeya</taxon>
    </lineage>
</organism>
<proteinExistence type="inferred from homology"/>
<sequence length="246" mass="27808">MICTDAQNLCESDPGPDEEGSQHNVDPRSQTVTPVGGDKEEDDDETEIPDWNENLTFRSGQEEVGSEDDGCENTQDDDDEVVDPTYCQPPVHQSMRSAEEKEEDASDKSDDEVDYHVFSHCGESFGPRHKKSSRVPLTNFLTRLIASSKEVQYIELYLVPRMKQGKEIGTQYRSVIFTYSDQQREAALQSIDSYQKELKHCNLGAITTEILPVPEFYYAEDYHQQYLQKIPDGYCGLKGTGVSCVL</sequence>
<dbReference type="SUPFAM" id="SSF55068">
    <property type="entry name" value="Peptide methionine sulfoxide reductase"/>
    <property type="match status" value="1"/>
</dbReference>
<evidence type="ECO:0000256" key="1">
    <source>
        <dbReference type="ARBA" id="ARBA00005591"/>
    </source>
</evidence>
<protein>
    <recommendedName>
        <fullName evidence="2">peptide-methionine (S)-S-oxide reductase</fullName>
        <ecNumber evidence="2">1.8.4.11</ecNumber>
    </recommendedName>
    <alternativeName>
        <fullName evidence="5">Peptide-methionine (S)-S-oxide reductase</fullName>
    </alternativeName>
    <alternativeName>
        <fullName evidence="4">Protein-methionine-S-oxide reductase</fullName>
    </alternativeName>
</protein>
<name>A0ABN9MBF6_9NEOB</name>
<feature type="compositionally biased region" description="Polar residues" evidence="8">
    <location>
        <begin position="22"/>
        <end position="33"/>
    </location>
</feature>
<feature type="compositionally biased region" description="Acidic residues" evidence="8">
    <location>
        <begin position="100"/>
        <end position="110"/>
    </location>
</feature>
<evidence type="ECO:0000256" key="8">
    <source>
        <dbReference type="SAM" id="MobiDB-lite"/>
    </source>
</evidence>
<feature type="region of interest" description="Disordered" evidence="8">
    <location>
        <begin position="1"/>
        <end position="110"/>
    </location>
</feature>
<comment type="similarity">
    <text evidence="1">Belongs to the MsrA Met sulfoxide reductase family.</text>
</comment>
<dbReference type="Gene3D" id="3.30.1060.10">
    <property type="entry name" value="Peptide methionine sulphoxide reductase MsrA"/>
    <property type="match status" value="1"/>
</dbReference>
<dbReference type="PANTHER" id="PTHR42799">
    <property type="entry name" value="MITOCHONDRIAL PEPTIDE METHIONINE SULFOXIDE REDUCTASE"/>
    <property type="match status" value="1"/>
</dbReference>
<dbReference type="InterPro" id="IPR002569">
    <property type="entry name" value="Met_Sox_Rdtase_MsrA_dom"/>
</dbReference>
<comment type="catalytic activity">
    <reaction evidence="7">
        <text>[thioredoxin]-disulfide + L-methionine + H2O = L-methionine (S)-S-oxide + [thioredoxin]-dithiol</text>
        <dbReference type="Rhea" id="RHEA:19993"/>
        <dbReference type="Rhea" id="RHEA-COMP:10698"/>
        <dbReference type="Rhea" id="RHEA-COMP:10700"/>
        <dbReference type="ChEBI" id="CHEBI:15377"/>
        <dbReference type="ChEBI" id="CHEBI:29950"/>
        <dbReference type="ChEBI" id="CHEBI:50058"/>
        <dbReference type="ChEBI" id="CHEBI:57844"/>
        <dbReference type="ChEBI" id="CHEBI:58772"/>
        <dbReference type="EC" id="1.8.4.11"/>
    </reaction>
</comment>
<accession>A0ABN9MBF6</accession>
<keyword evidence="3" id="KW-0560">Oxidoreductase</keyword>
<comment type="caution">
    <text evidence="10">The sequence shown here is derived from an EMBL/GenBank/DDBJ whole genome shotgun (WGS) entry which is preliminary data.</text>
</comment>
<feature type="compositionally biased region" description="Acidic residues" evidence="8">
    <location>
        <begin position="39"/>
        <end position="50"/>
    </location>
</feature>
<feature type="compositionally biased region" description="Acidic residues" evidence="8">
    <location>
        <begin position="64"/>
        <end position="82"/>
    </location>
</feature>
<feature type="domain" description="Peptide methionine sulphoxide reductase MsrA" evidence="9">
    <location>
        <begin position="162"/>
        <end position="235"/>
    </location>
</feature>
<reference evidence="10" key="1">
    <citation type="submission" date="2023-07" db="EMBL/GenBank/DDBJ databases">
        <authorList>
            <person name="Stuckert A."/>
        </authorList>
    </citation>
    <scope>NUCLEOTIDE SEQUENCE</scope>
</reference>
<gene>
    <name evidence="10" type="ORF">RIMI_LOCUS18339241</name>
</gene>
<dbReference type="EMBL" id="CAUEEQ010055696">
    <property type="protein sequence ID" value="CAJ0962668.1"/>
    <property type="molecule type" value="Genomic_DNA"/>
</dbReference>